<gene>
    <name evidence="2" type="ORF">LUZ62_024293</name>
</gene>
<evidence type="ECO:0000313" key="2">
    <source>
        <dbReference type="EMBL" id="KAJ4811727.1"/>
    </source>
</evidence>
<keyword evidence="2" id="KW-0808">Transferase</keyword>
<dbReference type="PANTHER" id="PTHR36617">
    <property type="entry name" value="PROTEIN, PUTATIVE-RELATED"/>
    <property type="match status" value="1"/>
</dbReference>
<name>A0AAV8HA96_9POAL</name>
<reference evidence="2" key="1">
    <citation type="submission" date="2022-08" db="EMBL/GenBank/DDBJ databases">
        <authorList>
            <person name="Marques A."/>
        </authorList>
    </citation>
    <scope>NUCLEOTIDE SEQUENCE</scope>
    <source>
        <strain evidence="2">RhyPub2mFocal</strain>
        <tissue evidence="2">Leaves</tissue>
    </source>
</reference>
<dbReference type="Pfam" id="PF13966">
    <property type="entry name" value="zf-RVT"/>
    <property type="match status" value="1"/>
</dbReference>
<proteinExistence type="predicted"/>
<dbReference type="Proteomes" id="UP001140206">
    <property type="component" value="Chromosome 1"/>
</dbReference>
<comment type="caution">
    <text evidence="2">The sequence shown here is derived from an EMBL/GenBank/DDBJ whole genome shotgun (WGS) entry which is preliminary data.</text>
</comment>
<sequence length="343" mass="41068">MNDALLAKWMWKLKNPSFEGWWKDILMSKYAHCINRKRWSSFWCKLKKLEQMVNIHCSFELGDGRSIRFWHDKWVDQIPLKISFSSLYKISDNHDAKVLDVLIGGKLNISFNRHCSRMQYLDFLELQDRLQSFSCSNGADRIRWDMGSKGMFTSKTLYCWLDDRGVSDVAYGCIWKLKLSIKIKVFLWLVYKRRLLTRDVLMAKGWQGDVICCYCHHLESADHLFFQCSQHRRLWQWFLNRFDFHIRLHNMNDLIAFFNVTHKYWGPAVQIWCSAFLWIFWKCRNEITFHKGKVPSYRNMGSKVLALILYWSDLWDVGLKEQVFSLSPDLQELPIQLMDAVEE</sequence>
<accession>A0AAV8HA96</accession>
<evidence type="ECO:0000313" key="3">
    <source>
        <dbReference type="Proteomes" id="UP001140206"/>
    </source>
</evidence>
<dbReference type="InterPro" id="IPR026960">
    <property type="entry name" value="RVT-Znf"/>
</dbReference>
<organism evidence="2 3">
    <name type="scientific">Rhynchospora pubera</name>
    <dbReference type="NCBI Taxonomy" id="906938"/>
    <lineage>
        <taxon>Eukaryota</taxon>
        <taxon>Viridiplantae</taxon>
        <taxon>Streptophyta</taxon>
        <taxon>Embryophyta</taxon>
        <taxon>Tracheophyta</taxon>
        <taxon>Spermatophyta</taxon>
        <taxon>Magnoliopsida</taxon>
        <taxon>Liliopsida</taxon>
        <taxon>Poales</taxon>
        <taxon>Cyperaceae</taxon>
        <taxon>Cyperoideae</taxon>
        <taxon>Rhynchosporeae</taxon>
        <taxon>Rhynchospora</taxon>
    </lineage>
</organism>
<dbReference type="GO" id="GO:0003964">
    <property type="term" value="F:RNA-directed DNA polymerase activity"/>
    <property type="evidence" value="ECO:0007669"/>
    <property type="project" value="UniProtKB-KW"/>
</dbReference>
<dbReference type="EMBL" id="JAMFTS010000001">
    <property type="protein sequence ID" value="KAJ4811727.1"/>
    <property type="molecule type" value="Genomic_DNA"/>
</dbReference>
<dbReference type="PANTHER" id="PTHR36617:SF16">
    <property type="entry name" value="OS04G0516500 PROTEIN"/>
    <property type="match status" value="1"/>
</dbReference>
<keyword evidence="2" id="KW-0695">RNA-directed DNA polymerase</keyword>
<protein>
    <submittedName>
        <fullName evidence="2">RNA-directed DNA polymerase (Reverse transcriptase)-related family protein</fullName>
    </submittedName>
</protein>
<evidence type="ECO:0000259" key="1">
    <source>
        <dbReference type="Pfam" id="PF13966"/>
    </source>
</evidence>
<feature type="domain" description="Reverse transcriptase zinc-binding" evidence="1">
    <location>
        <begin position="152"/>
        <end position="235"/>
    </location>
</feature>
<keyword evidence="3" id="KW-1185">Reference proteome</keyword>
<dbReference type="AlphaFoldDB" id="A0AAV8HA96"/>
<keyword evidence="2" id="KW-0548">Nucleotidyltransferase</keyword>